<dbReference type="InterPro" id="IPR014284">
    <property type="entry name" value="RNA_pol_sigma-70_dom"/>
</dbReference>
<dbReference type="NCBIfam" id="TIGR02985">
    <property type="entry name" value="Sig70_bacteroi1"/>
    <property type="match status" value="1"/>
</dbReference>
<dbReference type="Pfam" id="PF08281">
    <property type="entry name" value="Sigma70_r4_2"/>
    <property type="match status" value="1"/>
</dbReference>
<dbReference type="RefSeq" id="WP_264283480.1">
    <property type="nucleotide sequence ID" value="NZ_CP107006.1"/>
</dbReference>
<dbReference type="SUPFAM" id="SSF88946">
    <property type="entry name" value="Sigma2 domain of RNA polymerase sigma factors"/>
    <property type="match status" value="1"/>
</dbReference>
<keyword evidence="4" id="KW-0804">Transcription</keyword>
<accession>A0ABY6JBY4</accession>
<feature type="domain" description="RNA polymerase sigma factor 70 region 4 type 2" evidence="6">
    <location>
        <begin position="122"/>
        <end position="170"/>
    </location>
</feature>
<dbReference type="NCBIfam" id="TIGR02937">
    <property type="entry name" value="sigma70-ECF"/>
    <property type="match status" value="1"/>
</dbReference>
<reference evidence="7" key="1">
    <citation type="submission" date="2022-10" db="EMBL/GenBank/DDBJ databases">
        <title>Chitinophaga sp. nov., isolated from soil.</title>
        <authorList>
            <person name="Jeon C.O."/>
        </authorList>
    </citation>
    <scope>NUCLEOTIDE SEQUENCE</scope>
    <source>
        <strain evidence="7">R8</strain>
    </source>
</reference>
<gene>
    <name evidence="7" type="ORF">MKQ68_11875</name>
</gene>
<dbReference type="InterPro" id="IPR039425">
    <property type="entry name" value="RNA_pol_sigma-70-like"/>
</dbReference>
<organism evidence="7 8">
    <name type="scientific">Chitinophaga horti</name>
    <dbReference type="NCBI Taxonomy" id="2920382"/>
    <lineage>
        <taxon>Bacteria</taxon>
        <taxon>Pseudomonadati</taxon>
        <taxon>Bacteroidota</taxon>
        <taxon>Chitinophagia</taxon>
        <taxon>Chitinophagales</taxon>
        <taxon>Chitinophagaceae</taxon>
        <taxon>Chitinophaga</taxon>
    </lineage>
</organism>
<name>A0ABY6JBY4_9BACT</name>
<dbReference type="Pfam" id="PF04542">
    <property type="entry name" value="Sigma70_r2"/>
    <property type="match status" value="1"/>
</dbReference>
<evidence type="ECO:0000256" key="3">
    <source>
        <dbReference type="ARBA" id="ARBA00023082"/>
    </source>
</evidence>
<dbReference type="Proteomes" id="UP001162741">
    <property type="component" value="Chromosome"/>
</dbReference>
<dbReference type="EMBL" id="CP107006">
    <property type="protein sequence ID" value="UYQ95801.1"/>
    <property type="molecule type" value="Genomic_DNA"/>
</dbReference>
<keyword evidence="8" id="KW-1185">Reference proteome</keyword>
<evidence type="ECO:0000256" key="1">
    <source>
        <dbReference type="ARBA" id="ARBA00010641"/>
    </source>
</evidence>
<dbReference type="InterPro" id="IPR036388">
    <property type="entry name" value="WH-like_DNA-bd_sf"/>
</dbReference>
<comment type="similarity">
    <text evidence="1">Belongs to the sigma-70 factor family. ECF subfamily.</text>
</comment>
<dbReference type="Gene3D" id="1.10.10.10">
    <property type="entry name" value="Winged helix-like DNA-binding domain superfamily/Winged helix DNA-binding domain"/>
    <property type="match status" value="1"/>
</dbReference>
<dbReference type="InterPro" id="IPR013325">
    <property type="entry name" value="RNA_pol_sigma_r2"/>
</dbReference>
<evidence type="ECO:0000256" key="4">
    <source>
        <dbReference type="ARBA" id="ARBA00023163"/>
    </source>
</evidence>
<dbReference type="Gene3D" id="1.10.1740.10">
    <property type="match status" value="1"/>
</dbReference>
<dbReference type="PANTHER" id="PTHR43133:SF46">
    <property type="entry name" value="RNA POLYMERASE SIGMA-70 FACTOR ECF SUBFAMILY"/>
    <property type="match status" value="1"/>
</dbReference>
<evidence type="ECO:0000313" key="8">
    <source>
        <dbReference type="Proteomes" id="UP001162741"/>
    </source>
</evidence>
<dbReference type="SUPFAM" id="SSF88659">
    <property type="entry name" value="Sigma3 and sigma4 domains of RNA polymerase sigma factors"/>
    <property type="match status" value="1"/>
</dbReference>
<proteinExistence type="inferred from homology"/>
<dbReference type="InterPro" id="IPR013249">
    <property type="entry name" value="RNA_pol_sigma70_r4_t2"/>
</dbReference>
<dbReference type="InterPro" id="IPR014327">
    <property type="entry name" value="RNA_pol_sigma70_bacteroid"/>
</dbReference>
<keyword evidence="3" id="KW-0731">Sigma factor</keyword>
<evidence type="ECO:0000256" key="2">
    <source>
        <dbReference type="ARBA" id="ARBA00023015"/>
    </source>
</evidence>
<evidence type="ECO:0000259" key="6">
    <source>
        <dbReference type="Pfam" id="PF08281"/>
    </source>
</evidence>
<sequence>MEEMSDIALLHLLERDDEHAFTSLFHRYRNKIYSIGLELTDSAFLAEEIVQDVFLNIWLKRKQLGEVAHFRAYLFTTARNVVINALKKKATEERIARELALPVDYDTTNYEALLSKEYETVMREAITRLPARQQQVYRLVREDGLKREEVAALLNISPETVKSSLADAMRSIRAYCKANLDLLGFLLISILLD</sequence>
<feature type="domain" description="RNA polymerase sigma-70 region 2" evidence="5">
    <location>
        <begin position="24"/>
        <end position="90"/>
    </location>
</feature>
<dbReference type="CDD" id="cd06171">
    <property type="entry name" value="Sigma70_r4"/>
    <property type="match status" value="1"/>
</dbReference>
<protein>
    <submittedName>
        <fullName evidence="7">RNA polymerase sigma-70 factor</fullName>
    </submittedName>
</protein>
<evidence type="ECO:0000313" key="7">
    <source>
        <dbReference type="EMBL" id="UYQ95801.1"/>
    </source>
</evidence>
<evidence type="ECO:0000259" key="5">
    <source>
        <dbReference type="Pfam" id="PF04542"/>
    </source>
</evidence>
<dbReference type="InterPro" id="IPR007627">
    <property type="entry name" value="RNA_pol_sigma70_r2"/>
</dbReference>
<keyword evidence="2" id="KW-0805">Transcription regulation</keyword>
<dbReference type="InterPro" id="IPR013324">
    <property type="entry name" value="RNA_pol_sigma_r3/r4-like"/>
</dbReference>
<dbReference type="PANTHER" id="PTHR43133">
    <property type="entry name" value="RNA POLYMERASE ECF-TYPE SIGMA FACTO"/>
    <property type="match status" value="1"/>
</dbReference>